<evidence type="ECO:0000256" key="1">
    <source>
        <dbReference type="SAM" id="Coils"/>
    </source>
</evidence>
<dbReference type="AlphaFoldDB" id="A0A841TPK4"/>
<dbReference type="PANTHER" id="PTHR38448">
    <property type="entry name" value="REGULATORY PROTEIN YLBF-RELATED"/>
    <property type="match status" value="1"/>
</dbReference>
<dbReference type="Proteomes" id="UP000553776">
    <property type="component" value="Unassembled WGS sequence"/>
</dbReference>
<dbReference type="InterPro" id="IPR010368">
    <property type="entry name" value="Com_YlbF"/>
</dbReference>
<evidence type="ECO:0000313" key="3">
    <source>
        <dbReference type="Proteomes" id="UP000553776"/>
    </source>
</evidence>
<gene>
    <name evidence="2" type="ORF">H7B90_02470</name>
</gene>
<sequence length="165" mass="19024">MSATHNAAEHEHHDHRRHVLVDGEYEIPRFDNRDLIVREDILARARELARLITTTEEVSIYQKAEKLIQGHERVQALIAQIKKKQKELVAFQTTFKNEQMVEKIEKEIEALQDELDEMPVVQQFQQSQTDVNYLLQSIVGIIRDTVAEKLDVEAAAPAEVPESCD</sequence>
<dbReference type="Gene3D" id="1.20.1500.10">
    <property type="entry name" value="YheA/YmcA-like"/>
    <property type="match status" value="1"/>
</dbReference>
<reference evidence="2 3" key="1">
    <citation type="submission" date="2020-08" db="EMBL/GenBank/DDBJ databases">
        <title>Cohnella phylogeny.</title>
        <authorList>
            <person name="Dunlap C."/>
        </authorList>
    </citation>
    <scope>NUCLEOTIDE SEQUENCE [LARGE SCALE GENOMIC DNA]</scope>
    <source>
        <strain evidence="2 3">DSM 25239</strain>
    </source>
</reference>
<feature type="coiled-coil region" evidence="1">
    <location>
        <begin position="94"/>
        <end position="121"/>
    </location>
</feature>
<accession>A0A841TPK4</accession>
<proteinExistence type="predicted"/>
<protein>
    <submittedName>
        <fullName evidence="2">RicAFT regulatory complex protein RicA family protein</fullName>
    </submittedName>
</protein>
<name>A0A841TPK4_9BACL</name>
<dbReference type="SUPFAM" id="SSF158622">
    <property type="entry name" value="YheA/YmcA-like"/>
    <property type="match status" value="1"/>
</dbReference>
<keyword evidence="1" id="KW-0175">Coiled coil</keyword>
<keyword evidence="3" id="KW-1185">Reference proteome</keyword>
<dbReference type="PANTHER" id="PTHR38448:SF1">
    <property type="entry name" value="YLBF FAMILY REGULATOR"/>
    <property type="match status" value="1"/>
</dbReference>
<dbReference type="EMBL" id="JACJVR010000005">
    <property type="protein sequence ID" value="MBB6690256.1"/>
    <property type="molecule type" value="Genomic_DNA"/>
</dbReference>
<organism evidence="2 3">
    <name type="scientific">Cohnella xylanilytica</name>
    <dbReference type="NCBI Taxonomy" id="557555"/>
    <lineage>
        <taxon>Bacteria</taxon>
        <taxon>Bacillati</taxon>
        <taxon>Bacillota</taxon>
        <taxon>Bacilli</taxon>
        <taxon>Bacillales</taxon>
        <taxon>Paenibacillaceae</taxon>
        <taxon>Cohnella</taxon>
    </lineage>
</organism>
<dbReference type="RefSeq" id="WP_185134278.1">
    <property type="nucleotide sequence ID" value="NZ_JACJVR010000005.1"/>
</dbReference>
<evidence type="ECO:0000313" key="2">
    <source>
        <dbReference type="EMBL" id="MBB6690256.1"/>
    </source>
</evidence>
<dbReference type="InterPro" id="IPR023378">
    <property type="entry name" value="YheA/YmcA-like_dom_sf"/>
</dbReference>
<dbReference type="InterPro" id="IPR052767">
    <property type="entry name" value="Bact_com_dev_regulator"/>
</dbReference>
<comment type="caution">
    <text evidence="2">The sequence shown here is derived from an EMBL/GenBank/DDBJ whole genome shotgun (WGS) entry which is preliminary data.</text>
</comment>
<dbReference type="Pfam" id="PF06133">
    <property type="entry name" value="Com_YlbF"/>
    <property type="match status" value="1"/>
</dbReference>